<name>A0AAX2HD40_9PSED</name>
<sequence>MTTKTKTRCMTAFVVFAAAVLFASACYRAEQTRLSPRFTASCQGEHCNSLNAAFSALR</sequence>
<dbReference type="AlphaFoldDB" id="A0AAX2HD40"/>
<organism evidence="2 3">
    <name type="scientific">Pseudomonas lundensis</name>
    <dbReference type="NCBI Taxonomy" id="86185"/>
    <lineage>
        <taxon>Bacteria</taxon>
        <taxon>Pseudomonadati</taxon>
        <taxon>Pseudomonadota</taxon>
        <taxon>Gammaproteobacteria</taxon>
        <taxon>Pseudomonadales</taxon>
        <taxon>Pseudomonadaceae</taxon>
        <taxon>Pseudomonas</taxon>
    </lineage>
</organism>
<proteinExistence type="predicted"/>
<evidence type="ECO:0000313" key="2">
    <source>
        <dbReference type="EMBL" id="SOB54030.1"/>
    </source>
</evidence>
<comment type="caution">
    <text evidence="2">The sequence shown here is derived from an EMBL/GenBank/DDBJ whole genome shotgun (WGS) entry which is preliminary data.</text>
</comment>
<reference evidence="2 3" key="1">
    <citation type="submission" date="2017-08" db="EMBL/GenBank/DDBJ databases">
        <authorList>
            <person name="Chaillou S."/>
        </authorList>
    </citation>
    <scope>NUCLEOTIDE SEQUENCE [LARGE SCALE GENOMIC DNA]</scope>
    <source>
        <strain evidence="2 3">MFPA15A1205</strain>
    </source>
</reference>
<keyword evidence="1" id="KW-0732">Signal</keyword>
<evidence type="ECO:0000313" key="3">
    <source>
        <dbReference type="Proteomes" id="UP000219564"/>
    </source>
</evidence>
<dbReference type="RefSeq" id="WP_156425770.1">
    <property type="nucleotide sequence ID" value="NZ_CP062158.2"/>
</dbReference>
<evidence type="ECO:0000256" key="1">
    <source>
        <dbReference type="SAM" id="SignalP"/>
    </source>
</evidence>
<gene>
    <name evidence="2" type="ORF">PLUA15_480020</name>
</gene>
<dbReference type="Proteomes" id="UP000219564">
    <property type="component" value="Unassembled WGS sequence"/>
</dbReference>
<dbReference type="GeneID" id="61879589"/>
<accession>A0AAX2HD40</accession>
<dbReference type="PROSITE" id="PS51257">
    <property type="entry name" value="PROKAR_LIPOPROTEIN"/>
    <property type="match status" value="1"/>
</dbReference>
<feature type="signal peptide" evidence="1">
    <location>
        <begin position="1"/>
        <end position="25"/>
    </location>
</feature>
<protein>
    <recommendedName>
        <fullName evidence="4">Lipoprotein</fullName>
    </recommendedName>
</protein>
<dbReference type="EMBL" id="OBKZ01000043">
    <property type="protein sequence ID" value="SOB54030.1"/>
    <property type="molecule type" value="Genomic_DNA"/>
</dbReference>
<feature type="chain" id="PRO_5043779967" description="Lipoprotein" evidence="1">
    <location>
        <begin position="26"/>
        <end position="58"/>
    </location>
</feature>
<evidence type="ECO:0008006" key="4">
    <source>
        <dbReference type="Google" id="ProtNLM"/>
    </source>
</evidence>